<comment type="pathway">
    <text evidence="1">Cofactor biosynthesis; FAD biosynthesis; FAD from FMN: step 1/1.</text>
</comment>
<comment type="caution">
    <text evidence="15">The sequence shown here is derived from an EMBL/GenBank/DDBJ whole genome shotgun (WGS) entry which is preliminary data.</text>
</comment>
<evidence type="ECO:0000313" key="16">
    <source>
        <dbReference type="Proteomes" id="UP001212997"/>
    </source>
</evidence>
<dbReference type="EMBL" id="JANAWD010000004">
    <property type="protein sequence ID" value="KAJ3491968.1"/>
    <property type="molecule type" value="Genomic_DNA"/>
</dbReference>
<evidence type="ECO:0000256" key="10">
    <source>
        <dbReference type="ARBA" id="ARBA00031145"/>
    </source>
</evidence>
<evidence type="ECO:0000256" key="2">
    <source>
        <dbReference type="ARBA" id="ARBA00012393"/>
    </source>
</evidence>
<proteinExistence type="predicted"/>
<keyword evidence="7" id="KW-0547">Nucleotide-binding</keyword>
<evidence type="ECO:0000256" key="4">
    <source>
        <dbReference type="ARBA" id="ARBA00022643"/>
    </source>
</evidence>
<dbReference type="Pfam" id="PF01507">
    <property type="entry name" value="PAPS_reduct"/>
    <property type="match status" value="2"/>
</dbReference>
<evidence type="ECO:0000256" key="6">
    <source>
        <dbReference type="ARBA" id="ARBA00022695"/>
    </source>
</evidence>
<evidence type="ECO:0000256" key="13">
    <source>
        <dbReference type="SAM" id="MobiDB-lite"/>
    </source>
</evidence>
<dbReference type="InterPro" id="IPR014729">
    <property type="entry name" value="Rossmann-like_a/b/a_fold"/>
</dbReference>
<keyword evidence="9" id="KW-0067">ATP-binding</keyword>
<feature type="compositionally biased region" description="Low complexity" evidence="13">
    <location>
        <begin position="275"/>
        <end position="284"/>
    </location>
</feature>
<dbReference type="SUPFAM" id="SSF52402">
    <property type="entry name" value="Adenine nucleotide alpha hydrolases-like"/>
    <property type="match status" value="1"/>
</dbReference>
<name>A0AAD5VCH9_9APHY</name>
<feature type="domain" description="Phosphoadenosine phosphosulphate reductase" evidence="14">
    <location>
        <begin position="192"/>
        <end position="265"/>
    </location>
</feature>
<reference evidence="15" key="1">
    <citation type="submission" date="2022-07" db="EMBL/GenBank/DDBJ databases">
        <title>Genome Sequence of Physisporinus lineatus.</title>
        <authorList>
            <person name="Buettner E."/>
        </authorList>
    </citation>
    <scope>NUCLEOTIDE SEQUENCE</scope>
    <source>
        <strain evidence="15">VT162</strain>
    </source>
</reference>
<accession>A0AAD5VCH9</accession>
<sequence length="406" mass="43899">MSSSVTSTSKPPSNIVNYNDIAERVYALANSPDDPLASLVLESLNVIDDALDTFGQEHISISFNGGKDCTVLLHLLAASLGRRTPPTSPPPTLQAVYIPVPSPFPTLEQFIEQISLSYNLTFFKCTNPEPELPVESVTQPATPSASSLNLNMSALSMSPGVNGSGSAGHGKRAKGGEGMKNALGVYKEKFPHIRAIFIGTRRSDPHGSKLSFRNPTDPGWPEFERINPIINWSYSNVWDFLRRLEVPYCRLYDEGYTSLGSTYNTFRNPALKIQSSSDASSSKSIPITPVTSKQHLPTQLNGDSRTSHHQVELDVPTLPDDLEMLITDSEEICLGEPGNGSTCSGKSCRTDDDECDSSNTDTPIAGGSGEMYRPAYELKDGSLERAGRASSSAVPRRDDGVRSLPG</sequence>
<organism evidence="15 16">
    <name type="scientific">Meripilus lineatus</name>
    <dbReference type="NCBI Taxonomy" id="2056292"/>
    <lineage>
        <taxon>Eukaryota</taxon>
        <taxon>Fungi</taxon>
        <taxon>Dikarya</taxon>
        <taxon>Basidiomycota</taxon>
        <taxon>Agaricomycotina</taxon>
        <taxon>Agaricomycetes</taxon>
        <taxon>Polyporales</taxon>
        <taxon>Meripilaceae</taxon>
        <taxon>Meripilus</taxon>
    </lineage>
</organism>
<dbReference type="AlphaFoldDB" id="A0AAD5VCH9"/>
<dbReference type="GO" id="GO:0005524">
    <property type="term" value="F:ATP binding"/>
    <property type="evidence" value="ECO:0007669"/>
    <property type="project" value="UniProtKB-KW"/>
</dbReference>
<comment type="catalytic activity">
    <reaction evidence="12">
        <text>FMN + ATP + H(+) = FAD + diphosphate</text>
        <dbReference type="Rhea" id="RHEA:17237"/>
        <dbReference type="ChEBI" id="CHEBI:15378"/>
        <dbReference type="ChEBI" id="CHEBI:30616"/>
        <dbReference type="ChEBI" id="CHEBI:33019"/>
        <dbReference type="ChEBI" id="CHEBI:57692"/>
        <dbReference type="ChEBI" id="CHEBI:58210"/>
        <dbReference type="EC" id="2.7.7.2"/>
    </reaction>
</comment>
<dbReference type="Gene3D" id="3.40.50.620">
    <property type="entry name" value="HUPs"/>
    <property type="match status" value="1"/>
</dbReference>
<keyword evidence="4" id="KW-0288">FMN</keyword>
<keyword evidence="8" id="KW-0274">FAD</keyword>
<evidence type="ECO:0000256" key="5">
    <source>
        <dbReference type="ARBA" id="ARBA00022679"/>
    </source>
</evidence>
<keyword evidence="5" id="KW-0808">Transferase</keyword>
<dbReference type="InterPro" id="IPR002500">
    <property type="entry name" value="PAPS_reduct_dom"/>
</dbReference>
<keyword evidence="3" id="KW-0285">Flavoprotein</keyword>
<evidence type="ECO:0000256" key="11">
    <source>
        <dbReference type="ARBA" id="ARBA00031871"/>
    </source>
</evidence>
<dbReference type="EC" id="2.7.7.2" evidence="2"/>
<dbReference type="PANTHER" id="PTHR23293:SF9">
    <property type="entry name" value="FAD SYNTHASE"/>
    <property type="match status" value="1"/>
</dbReference>
<evidence type="ECO:0000256" key="3">
    <source>
        <dbReference type="ARBA" id="ARBA00022630"/>
    </source>
</evidence>
<keyword evidence="16" id="KW-1185">Reference proteome</keyword>
<evidence type="ECO:0000256" key="8">
    <source>
        <dbReference type="ARBA" id="ARBA00022827"/>
    </source>
</evidence>
<evidence type="ECO:0000256" key="12">
    <source>
        <dbReference type="ARBA" id="ARBA00049494"/>
    </source>
</evidence>
<evidence type="ECO:0000256" key="9">
    <source>
        <dbReference type="ARBA" id="ARBA00022840"/>
    </source>
</evidence>
<evidence type="ECO:0000256" key="7">
    <source>
        <dbReference type="ARBA" id="ARBA00022741"/>
    </source>
</evidence>
<feature type="compositionally biased region" description="Polar residues" evidence="13">
    <location>
        <begin position="289"/>
        <end position="304"/>
    </location>
</feature>
<feature type="domain" description="Phosphoadenosine phosphosulphate reductase" evidence="14">
    <location>
        <begin position="59"/>
        <end position="131"/>
    </location>
</feature>
<evidence type="ECO:0000313" key="15">
    <source>
        <dbReference type="EMBL" id="KAJ3491968.1"/>
    </source>
</evidence>
<keyword evidence="6" id="KW-0548">Nucleotidyltransferase</keyword>
<feature type="region of interest" description="Disordered" evidence="13">
    <location>
        <begin position="340"/>
        <end position="406"/>
    </location>
</feature>
<dbReference type="GO" id="GO:0003919">
    <property type="term" value="F:FMN adenylyltransferase activity"/>
    <property type="evidence" value="ECO:0007669"/>
    <property type="project" value="UniProtKB-EC"/>
</dbReference>
<dbReference type="CDD" id="cd23948">
    <property type="entry name" value="FAD_synthase"/>
    <property type="match status" value="1"/>
</dbReference>
<evidence type="ECO:0000256" key="1">
    <source>
        <dbReference type="ARBA" id="ARBA00004726"/>
    </source>
</evidence>
<protein>
    <recommendedName>
        <fullName evidence="2">FAD synthase</fullName>
        <ecNumber evidence="2">2.7.7.2</ecNumber>
    </recommendedName>
    <alternativeName>
        <fullName evidence="10">FAD pyrophosphorylase</fullName>
    </alternativeName>
    <alternativeName>
        <fullName evidence="11">FMN adenylyltransferase</fullName>
    </alternativeName>
</protein>
<feature type="compositionally biased region" description="Basic and acidic residues" evidence="13">
    <location>
        <begin position="395"/>
        <end position="406"/>
    </location>
</feature>
<feature type="compositionally biased region" description="Basic and acidic residues" evidence="13">
    <location>
        <begin position="376"/>
        <end position="387"/>
    </location>
</feature>
<dbReference type="Proteomes" id="UP001212997">
    <property type="component" value="Unassembled WGS sequence"/>
</dbReference>
<feature type="region of interest" description="Disordered" evidence="13">
    <location>
        <begin position="274"/>
        <end position="310"/>
    </location>
</feature>
<dbReference type="GO" id="GO:0006747">
    <property type="term" value="P:FAD biosynthetic process"/>
    <property type="evidence" value="ECO:0007669"/>
    <property type="project" value="TreeGrafter"/>
</dbReference>
<dbReference type="PANTHER" id="PTHR23293">
    <property type="entry name" value="FAD SYNTHETASE-RELATED FMN ADENYLYLTRANSFERASE"/>
    <property type="match status" value="1"/>
</dbReference>
<gene>
    <name evidence="15" type="ORF">NLI96_g273</name>
</gene>
<evidence type="ECO:0000259" key="14">
    <source>
        <dbReference type="Pfam" id="PF01507"/>
    </source>
</evidence>